<keyword evidence="3" id="KW-1185">Reference proteome</keyword>
<feature type="domain" description="KAP NTPase" evidence="1">
    <location>
        <begin position="236"/>
        <end position="713"/>
    </location>
</feature>
<organism evidence="2 3">
    <name type="scientific">Archangium lansingense</name>
    <dbReference type="NCBI Taxonomy" id="2995310"/>
    <lineage>
        <taxon>Bacteria</taxon>
        <taxon>Pseudomonadati</taxon>
        <taxon>Myxococcota</taxon>
        <taxon>Myxococcia</taxon>
        <taxon>Myxococcales</taxon>
        <taxon>Cystobacterineae</taxon>
        <taxon>Archangiaceae</taxon>
        <taxon>Archangium</taxon>
    </lineage>
</organism>
<proteinExistence type="predicted"/>
<dbReference type="SUPFAM" id="SSF52540">
    <property type="entry name" value="P-loop containing nucleoside triphosphate hydrolases"/>
    <property type="match status" value="1"/>
</dbReference>
<gene>
    <name evidence="2" type="ORF">OV287_29600</name>
</gene>
<dbReference type="Proteomes" id="UP001207654">
    <property type="component" value="Unassembled WGS sequence"/>
</dbReference>
<dbReference type="InterPro" id="IPR052754">
    <property type="entry name" value="NTPase_KAP_P-loop"/>
</dbReference>
<dbReference type="EMBL" id="JAPNKA010000001">
    <property type="protein sequence ID" value="MCY1078632.1"/>
    <property type="molecule type" value="Genomic_DNA"/>
</dbReference>
<dbReference type="InterPro" id="IPR027417">
    <property type="entry name" value="P-loop_NTPase"/>
</dbReference>
<evidence type="ECO:0000313" key="3">
    <source>
        <dbReference type="Proteomes" id="UP001207654"/>
    </source>
</evidence>
<comment type="caution">
    <text evidence="2">The sequence shown here is derived from an EMBL/GenBank/DDBJ whole genome shotgun (WGS) entry which is preliminary data.</text>
</comment>
<sequence length="835" mass="94343">MAESEDTGPGDESPSTLRILKEDGTTLVETPATPSMLRLLDRAVHVNRWMEWESDLTFSSLLLAVVLFDDGDDDPFSQWLKKNFAREFRISMEAIAKTKGFDLSDILREPDRLLSFIAPEKMEQVLRTSASSLLGEAQALLNIVANPSPLDVRHLFAAFIYRPGDQAGDLKRLGFNRPTWSNAFLNQMALLYPAELPGWKDLHRKTFPSEPILIESEGPSTHIATDIWTRNDTLGYRAYAHALYRFMTHPQTRPPLTISIQAPWGGGKTSLMRMLQQELDPGAFDKEKDEAHEPRGAFSVRDALGEIDEWIRTRTQKPLPPLSTLPAPDSGPHRLTIWFNAWKYESTNQVWAGMVDAIIQQVAARLPLHEREAFWLRLNLKRVDADRIRQKVHDRIFRYFWRGIGGTALAVGGALLTSIATAVTGALTHVGPAQVTGWAGLVLTLLVGTAKALGKFHEAREKVEKEPAAVSLQEYLEIPSYSAELGFVHRAEVDLRRVLDCVPAAYKPLVIFIDDLDRCSPAKVAQVVEAVNLFLAGDFPDCMFVLGMDTEMVAAALQAAHKDMIANLPSDIGIPVGWRFMDKFVQLPFLIPVCEQEDVTRFTQALFKEEEAPAPQPEVDTRAREAAQRLTTHSAIEEEARRARETYQLDERQAARFRDQLEAQFVRRKLDEGIKSFNDQSQEILLLLDTATPYFQGNPRELKRFINAFRFHYFLWYAHRARGFEGPSLGQLVRWTMLTMKWPEVVRWLRRGSQPRRVDASNAAPLPASRLRQLEDLGAKAADLTTWQQQARQELQLDAGTTGWLRDEALFRFFRTEGASPEAQRLSGGVGKGLW</sequence>
<reference evidence="2 3" key="1">
    <citation type="submission" date="2022-11" db="EMBL/GenBank/DDBJ databases">
        <title>Minimal conservation of predation-associated metabolite biosynthetic gene clusters underscores biosynthetic potential of Myxococcota including descriptions for ten novel species: Archangium lansinium sp. nov., Myxococcus landrumus sp. nov., Nannocystis bai.</title>
        <authorList>
            <person name="Ahearne A."/>
            <person name="Stevens C."/>
            <person name="Phillips K."/>
        </authorList>
    </citation>
    <scope>NUCLEOTIDE SEQUENCE [LARGE SCALE GENOMIC DNA]</scope>
    <source>
        <strain evidence="2 3">MIWBW</strain>
    </source>
</reference>
<dbReference type="Pfam" id="PF07693">
    <property type="entry name" value="KAP_NTPase"/>
    <property type="match status" value="1"/>
</dbReference>
<name>A0ABT4AAD4_9BACT</name>
<dbReference type="PANTHER" id="PTHR22674">
    <property type="entry name" value="NTPASE, KAP FAMILY P-LOOP DOMAIN-CONTAINING 1"/>
    <property type="match status" value="1"/>
</dbReference>
<dbReference type="InterPro" id="IPR011646">
    <property type="entry name" value="KAP_P-loop"/>
</dbReference>
<accession>A0ABT4AAD4</accession>
<evidence type="ECO:0000259" key="1">
    <source>
        <dbReference type="Pfam" id="PF07693"/>
    </source>
</evidence>
<dbReference type="RefSeq" id="WP_267537401.1">
    <property type="nucleotide sequence ID" value="NZ_JAPNKA010000001.1"/>
</dbReference>
<evidence type="ECO:0000313" key="2">
    <source>
        <dbReference type="EMBL" id="MCY1078632.1"/>
    </source>
</evidence>
<dbReference type="PANTHER" id="PTHR22674:SF6">
    <property type="entry name" value="NTPASE KAP FAMILY P-LOOP DOMAIN-CONTAINING PROTEIN 1"/>
    <property type="match status" value="1"/>
</dbReference>
<protein>
    <submittedName>
        <fullName evidence="2">P-loop NTPase fold protein</fullName>
    </submittedName>
</protein>